<proteinExistence type="predicted"/>
<dbReference type="PANTHER" id="PTHR36381">
    <property type="entry name" value="ETHYLENE-REGULATED TRANSCRIPT 2 (ERT2)"/>
    <property type="match status" value="1"/>
</dbReference>
<feature type="region of interest" description="Disordered" evidence="1">
    <location>
        <begin position="48"/>
        <end position="81"/>
    </location>
</feature>
<feature type="region of interest" description="Disordered" evidence="1">
    <location>
        <begin position="158"/>
        <end position="258"/>
    </location>
</feature>
<keyword evidence="4" id="KW-1185">Reference proteome</keyword>
<evidence type="ECO:0000313" key="3">
    <source>
        <dbReference type="EMBL" id="KAG9439539.1"/>
    </source>
</evidence>
<feature type="region of interest" description="Disordered" evidence="1">
    <location>
        <begin position="101"/>
        <end position="144"/>
    </location>
</feature>
<keyword evidence="2" id="KW-0472">Membrane</keyword>
<dbReference type="AlphaFoldDB" id="A0AAV7DU75"/>
<dbReference type="PANTHER" id="PTHR36381:SF1">
    <property type="entry name" value="ETHYLENE-REGULATED TRANSCRIPT 2 (ERT2)"/>
    <property type="match status" value="1"/>
</dbReference>
<feature type="region of interest" description="Disordered" evidence="1">
    <location>
        <begin position="473"/>
        <end position="510"/>
    </location>
</feature>
<sequence length="584" mass="64920">MPFPWKKAKRLGQIPQLISDLKTKRNRSSLNLQTGFPTSLADFVVKNRDRLKKSRKQTENKSDKSSDKSSDNSSPPRSDLVASTAAEAPFLDPSYVPTCSVSPVTTPQSSPLNVESGCGFEDSGRTEEDELGSTLDSSPGNRLQENRHDQLLLRLPAFKEPATLSSNRSPLEGKRGVKNKSEELRRRLPPRKEIAAVSSSSSDNGSAKNPENRRGKNRLHQAPPWVVRPYAEGADNCKPELLSPSNESSRPEKDKRGKLLRRLPARRFEVFVSSVSREIQSPRTKTVSQADDADGEVPALPIQRNLSVASMVFFVLVLALGTKKITMVMTISVMLLFLLEFGRKYIHFWCKRCAQPRTKASSPASILGYKKEDAASEKGKGLQNSFREIQTQSRSTTSELVISDSENKMILVNTQDVSVRKEGSGEEFESVNWKSEVDLVYIENVSVRKEGSGNLKAKWKKLVKKKFRPARGKKGCQDQEETSDSVSESPDCGTEKEEDDEGANEEVDDEVCSASEGTRLVDESVCVTRKWNVRHLVFFLLLLVGLVKGRIMALTLTIAWVLLIKSAEALGNKLMSFTRQGSQI</sequence>
<gene>
    <name evidence="3" type="ORF">H6P81_019704</name>
</gene>
<evidence type="ECO:0000256" key="2">
    <source>
        <dbReference type="SAM" id="Phobius"/>
    </source>
</evidence>
<protein>
    <submittedName>
        <fullName evidence="3">Uncharacterized protein</fullName>
    </submittedName>
</protein>
<dbReference type="EMBL" id="JAINDJ010000008">
    <property type="protein sequence ID" value="KAG9439539.1"/>
    <property type="molecule type" value="Genomic_DNA"/>
</dbReference>
<feature type="compositionally biased region" description="Low complexity" evidence="1">
    <location>
        <begin position="101"/>
        <end position="111"/>
    </location>
</feature>
<feature type="transmembrane region" description="Helical" evidence="2">
    <location>
        <begin position="536"/>
        <end position="563"/>
    </location>
</feature>
<keyword evidence="2" id="KW-1133">Transmembrane helix</keyword>
<feature type="transmembrane region" description="Helical" evidence="2">
    <location>
        <begin position="311"/>
        <end position="339"/>
    </location>
</feature>
<dbReference type="Proteomes" id="UP000825729">
    <property type="component" value="Unassembled WGS sequence"/>
</dbReference>
<evidence type="ECO:0000256" key="1">
    <source>
        <dbReference type="SAM" id="MobiDB-lite"/>
    </source>
</evidence>
<name>A0AAV7DU75_ARIFI</name>
<keyword evidence="2" id="KW-0812">Transmembrane</keyword>
<reference evidence="3 4" key="1">
    <citation type="submission" date="2021-07" db="EMBL/GenBank/DDBJ databases">
        <title>The Aristolochia fimbriata genome: insights into angiosperm evolution, floral development and chemical biosynthesis.</title>
        <authorList>
            <person name="Jiao Y."/>
        </authorList>
    </citation>
    <scope>NUCLEOTIDE SEQUENCE [LARGE SCALE GENOMIC DNA]</scope>
    <source>
        <strain evidence="3">IBCAS-2021</strain>
        <tissue evidence="3">Leaf</tissue>
    </source>
</reference>
<evidence type="ECO:0000313" key="4">
    <source>
        <dbReference type="Proteomes" id="UP000825729"/>
    </source>
</evidence>
<feature type="compositionally biased region" description="Basic and acidic residues" evidence="1">
    <location>
        <begin position="56"/>
        <end position="70"/>
    </location>
</feature>
<feature type="compositionally biased region" description="Basic and acidic residues" evidence="1">
    <location>
        <begin position="171"/>
        <end position="194"/>
    </location>
</feature>
<feature type="compositionally biased region" description="Acidic residues" evidence="1">
    <location>
        <begin position="496"/>
        <end position="510"/>
    </location>
</feature>
<accession>A0AAV7DU75</accession>
<comment type="caution">
    <text evidence="3">The sequence shown here is derived from an EMBL/GenBank/DDBJ whole genome shotgun (WGS) entry which is preliminary data.</text>
</comment>
<feature type="compositionally biased region" description="Polar residues" evidence="1">
    <location>
        <begin position="134"/>
        <end position="143"/>
    </location>
</feature>
<organism evidence="3 4">
    <name type="scientific">Aristolochia fimbriata</name>
    <name type="common">White veined hardy Dutchman's pipe vine</name>
    <dbReference type="NCBI Taxonomy" id="158543"/>
    <lineage>
        <taxon>Eukaryota</taxon>
        <taxon>Viridiplantae</taxon>
        <taxon>Streptophyta</taxon>
        <taxon>Embryophyta</taxon>
        <taxon>Tracheophyta</taxon>
        <taxon>Spermatophyta</taxon>
        <taxon>Magnoliopsida</taxon>
        <taxon>Magnoliidae</taxon>
        <taxon>Piperales</taxon>
        <taxon>Aristolochiaceae</taxon>
        <taxon>Aristolochia</taxon>
    </lineage>
</organism>